<feature type="region of interest" description="Disordered" evidence="1">
    <location>
        <begin position="28"/>
        <end position="49"/>
    </location>
</feature>
<evidence type="ECO:0000256" key="1">
    <source>
        <dbReference type="SAM" id="MobiDB-lite"/>
    </source>
</evidence>
<evidence type="ECO:0000313" key="2">
    <source>
        <dbReference type="EMBL" id="KAF2575806.1"/>
    </source>
</evidence>
<dbReference type="Proteomes" id="UP000266723">
    <property type="component" value="Unassembled WGS sequence"/>
</dbReference>
<evidence type="ECO:0000313" key="3">
    <source>
        <dbReference type="EMBL" id="KAF3564294.1"/>
    </source>
</evidence>
<reference evidence="3" key="2">
    <citation type="submission" date="2019-12" db="EMBL/GenBank/DDBJ databases">
        <authorList>
            <person name="Studholme D.J."/>
            <person name="Sarris P."/>
        </authorList>
    </citation>
    <scope>NUCLEOTIDE SEQUENCE</scope>
    <source>
        <strain evidence="3">PFS-1207/04</strain>
        <tissue evidence="3">Leaf</tissue>
    </source>
</reference>
<organism evidence="2">
    <name type="scientific">Brassica cretica</name>
    <name type="common">Mustard</name>
    <dbReference type="NCBI Taxonomy" id="69181"/>
    <lineage>
        <taxon>Eukaryota</taxon>
        <taxon>Viridiplantae</taxon>
        <taxon>Streptophyta</taxon>
        <taxon>Embryophyta</taxon>
        <taxon>Tracheophyta</taxon>
        <taxon>Spermatophyta</taxon>
        <taxon>Magnoliopsida</taxon>
        <taxon>eudicotyledons</taxon>
        <taxon>Gunneridae</taxon>
        <taxon>Pentapetalae</taxon>
        <taxon>rosids</taxon>
        <taxon>malvids</taxon>
        <taxon>Brassicales</taxon>
        <taxon>Brassicaceae</taxon>
        <taxon>Brassiceae</taxon>
        <taxon>Brassica</taxon>
    </lineage>
</organism>
<keyword evidence="4" id="KW-1185">Reference proteome</keyword>
<dbReference type="EMBL" id="QGKY02001015">
    <property type="protein sequence ID" value="KAF2575806.1"/>
    <property type="molecule type" value="Genomic_DNA"/>
</dbReference>
<evidence type="ECO:0000313" key="4">
    <source>
        <dbReference type="Proteomes" id="UP000266723"/>
    </source>
</evidence>
<accession>A0A8S9J3K3</accession>
<comment type="caution">
    <text evidence="2">The sequence shown here is derived from an EMBL/GenBank/DDBJ whole genome shotgun (WGS) entry which is preliminary data.</text>
</comment>
<reference evidence="3 4" key="3">
    <citation type="journal article" date="2020" name="BMC Genomics">
        <title>Intraspecific diversification of the crop wild relative Brassica cretica Lam. using demographic model selection.</title>
        <authorList>
            <person name="Kioukis A."/>
            <person name="Michalopoulou V.A."/>
            <person name="Briers L."/>
            <person name="Pirintsos S."/>
            <person name="Studholme D.J."/>
            <person name="Pavlidis P."/>
            <person name="Sarris P.F."/>
        </authorList>
    </citation>
    <scope>NUCLEOTIDE SEQUENCE [LARGE SCALE GENOMIC DNA]</scope>
    <source>
        <strain evidence="4">cv. PFS-1207/04</strain>
        <strain evidence="3">PFS-1207/04</strain>
    </source>
</reference>
<protein>
    <submittedName>
        <fullName evidence="2">Uncharacterized protein</fullName>
    </submittedName>
</protein>
<proteinExistence type="predicted"/>
<gene>
    <name evidence="3" type="ORF">DY000_02018177</name>
    <name evidence="2" type="ORF">F2Q70_00005650</name>
</gene>
<name>A0A8S9J3K3_BRACR</name>
<sequence>MVRTGEVYGVTMSVPFEVTTVNRRLNNKKERKAKDTYAKGRSRPKKGDDRLWIRGGATLQLGQAVKELKLEQVRSHLQIARFQSDRTCDLCKQLSSSSQLPEEVIKVSFTSSAPVMFASNPPAQPVEGKAKDTYAKGRSRPKKGDDHYLKLIHMVPMDQPKASLQMLQTWMQGKLANQTGAIVRH</sequence>
<reference evidence="2" key="1">
    <citation type="submission" date="2019-12" db="EMBL/GenBank/DDBJ databases">
        <title>Genome sequencing and annotation of Brassica cretica.</title>
        <authorList>
            <person name="Studholme D.J."/>
            <person name="Sarris P.F."/>
        </authorList>
    </citation>
    <scope>NUCLEOTIDE SEQUENCE</scope>
    <source>
        <strain evidence="2">PFS-102/07</strain>
        <tissue evidence="2">Leaf</tissue>
    </source>
</reference>
<dbReference type="EMBL" id="QGKV02000759">
    <property type="protein sequence ID" value="KAF3564294.1"/>
    <property type="molecule type" value="Genomic_DNA"/>
</dbReference>
<dbReference type="AlphaFoldDB" id="A0A8S9J3K3"/>
<feature type="region of interest" description="Disordered" evidence="1">
    <location>
        <begin position="118"/>
        <end position="145"/>
    </location>
</feature>